<evidence type="ECO:0000256" key="12">
    <source>
        <dbReference type="ARBA" id="ARBA00023211"/>
    </source>
</evidence>
<feature type="domain" description="DUF83" evidence="14">
    <location>
        <begin position="7"/>
        <end position="187"/>
    </location>
</feature>
<keyword evidence="8 13" id="KW-0269">Exonuclease</keyword>
<dbReference type="EC" id="3.1.12.1" evidence="3 13"/>
<dbReference type="Proteomes" id="UP000655759">
    <property type="component" value="Unassembled WGS sequence"/>
</dbReference>
<dbReference type="InterPro" id="IPR013343">
    <property type="entry name" value="CRISPR-assoc_prot_Cas4"/>
</dbReference>
<evidence type="ECO:0000256" key="7">
    <source>
        <dbReference type="ARBA" id="ARBA00022801"/>
    </source>
</evidence>
<dbReference type="InterPro" id="IPR022765">
    <property type="entry name" value="Dna2/Cas4_DUF83"/>
</dbReference>
<keyword evidence="11 13" id="KW-0051">Antiviral defense</keyword>
<evidence type="ECO:0000256" key="1">
    <source>
        <dbReference type="ARBA" id="ARBA00001966"/>
    </source>
</evidence>
<evidence type="ECO:0000256" key="5">
    <source>
        <dbReference type="ARBA" id="ARBA00022722"/>
    </source>
</evidence>
<comment type="cofactor">
    <cofactor evidence="13">
        <name>iron-sulfur cluster</name>
        <dbReference type="ChEBI" id="CHEBI:30408"/>
    </cofactor>
</comment>
<dbReference type="GO" id="GO:0046872">
    <property type="term" value="F:metal ion binding"/>
    <property type="evidence" value="ECO:0007669"/>
    <property type="project" value="UniProtKB-KW"/>
</dbReference>
<sequence>MNDYISVTTVVEHAFCPKFTYYGHVLGLMQYEEKRGTVQTGKLLHKRREVTNKNYIRHGLRGRKLIALKLYSRQLPLIGKIDEVIELDDEIVIIEHKFANPVVGNTIKVQLGLLAVLLEENLKKPVRRAIVVFTKENRVEIQVKIDEELKKMSTSMFNDVLSVINSGKSPKSKFDGRCLNCCYRKVCPVGSLKISE</sequence>
<evidence type="ECO:0000256" key="4">
    <source>
        <dbReference type="ARBA" id="ARBA00020049"/>
    </source>
</evidence>
<comment type="similarity">
    <text evidence="2 13">Belongs to the CRISPR-associated exonuclease Cas4 family.</text>
</comment>
<keyword evidence="7 13" id="KW-0378">Hydrolase</keyword>
<dbReference type="EMBL" id="CAJNAQ010000005">
    <property type="protein sequence ID" value="CAE6493519.1"/>
    <property type="molecule type" value="Genomic_DNA"/>
</dbReference>
<evidence type="ECO:0000259" key="14">
    <source>
        <dbReference type="Pfam" id="PF01930"/>
    </source>
</evidence>
<evidence type="ECO:0000256" key="8">
    <source>
        <dbReference type="ARBA" id="ARBA00022839"/>
    </source>
</evidence>
<accession>A0A812F0V5</accession>
<dbReference type="GO" id="GO:0051607">
    <property type="term" value="P:defense response to virus"/>
    <property type="evidence" value="ECO:0007669"/>
    <property type="project" value="UniProtKB-KW"/>
</dbReference>
<dbReference type="PANTHER" id="PTHR36531">
    <property type="entry name" value="CRISPR-ASSOCIATED EXONUCLEASE CAS4"/>
    <property type="match status" value="1"/>
</dbReference>
<comment type="cofactor">
    <cofactor evidence="13">
        <name>Mg(2+)</name>
        <dbReference type="ChEBI" id="CHEBI:18420"/>
    </cofactor>
    <cofactor evidence="13">
        <name>Mn(2+)</name>
        <dbReference type="ChEBI" id="CHEBI:29035"/>
    </cofactor>
    <text evidence="13">Mg(2+) or Mn(2+) required for ssDNA cleavage activity.</text>
</comment>
<keyword evidence="12 13" id="KW-0464">Manganese</keyword>
<evidence type="ECO:0000256" key="11">
    <source>
        <dbReference type="ARBA" id="ARBA00023118"/>
    </source>
</evidence>
<dbReference type="RefSeq" id="WP_205099026.1">
    <property type="nucleotide sequence ID" value="NZ_CAJNAQ010000005.1"/>
</dbReference>
<dbReference type="AlphaFoldDB" id="A0A812F0V5"/>
<dbReference type="Gene3D" id="3.90.320.10">
    <property type="match status" value="1"/>
</dbReference>
<dbReference type="Pfam" id="PF01930">
    <property type="entry name" value="Cas_Cas4"/>
    <property type="match status" value="1"/>
</dbReference>
<dbReference type="NCBIfam" id="TIGR00372">
    <property type="entry name" value="cas4"/>
    <property type="match status" value="1"/>
</dbReference>
<keyword evidence="5 13" id="KW-0540">Nuclease</keyword>
<evidence type="ECO:0000256" key="10">
    <source>
        <dbReference type="ARBA" id="ARBA00023014"/>
    </source>
</evidence>
<proteinExistence type="inferred from homology"/>
<keyword evidence="9 13" id="KW-0408">Iron</keyword>
<name>A0A812F0V5_9ARCH</name>
<dbReference type="GO" id="GO:0051536">
    <property type="term" value="F:iron-sulfur cluster binding"/>
    <property type="evidence" value="ECO:0007669"/>
    <property type="project" value="UniProtKB-KW"/>
</dbReference>
<dbReference type="PANTHER" id="PTHR36531:SF6">
    <property type="entry name" value="DNA REPLICATION ATP-DEPENDENT HELICASE_NUCLEASE DNA2"/>
    <property type="match status" value="1"/>
</dbReference>
<comment type="cofactor">
    <cofactor evidence="1">
        <name>[4Fe-4S] cluster</name>
        <dbReference type="ChEBI" id="CHEBI:49883"/>
    </cofactor>
</comment>
<keyword evidence="10 13" id="KW-0411">Iron-sulfur</keyword>
<evidence type="ECO:0000256" key="6">
    <source>
        <dbReference type="ARBA" id="ARBA00022723"/>
    </source>
</evidence>
<keyword evidence="6 13" id="KW-0479">Metal-binding</keyword>
<evidence type="ECO:0000313" key="16">
    <source>
        <dbReference type="Proteomes" id="UP000655759"/>
    </source>
</evidence>
<gene>
    <name evidence="15" type="ORF">NUZ5A_50172</name>
</gene>
<evidence type="ECO:0000256" key="3">
    <source>
        <dbReference type="ARBA" id="ARBA00012768"/>
    </source>
</evidence>
<evidence type="ECO:0000256" key="9">
    <source>
        <dbReference type="ARBA" id="ARBA00023004"/>
    </source>
</evidence>
<dbReference type="InterPro" id="IPR051827">
    <property type="entry name" value="Cas4_exonuclease"/>
</dbReference>
<organism evidence="15 16">
    <name type="scientific">Candidatus Nitrosotenuis uzonensis</name>
    <dbReference type="NCBI Taxonomy" id="1407055"/>
    <lineage>
        <taxon>Archaea</taxon>
        <taxon>Nitrososphaerota</taxon>
        <taxon>Candidatus Nitrosotenuis</taxon>
    </lineage>
</organism>
<protein>
    <recommendedName>
        <fullName evidence="4 13">CRISPR-associated exonuclease Cas4</fullName>
        <ecNumber evidence="3 13">3.1.12.1</ecNumber>
    </recommendedName>
</protein>
<evidence type="ECO:0000256" key="2">
    <source>
        <dbReference type="ARBA" id="ARBA00009189"/>
    </source>
</evidence>
<reference evidence="15" key="1">
    <citation type="submission" date="2021-02" db="EMBL/GenBank/DDBJ databases">
        <authorList>
            <person name="Han P."/>
        </authorList>
    </citation>
    <scope>NUCLEOTIDE SEQUENCE</scope>
    <source>
        <strain evidence="15">Candidatus Nitrosotenuis uzonensis 5A</strain>
    </source>
</reference>
<dbReference type="InterPro" id="IPR011604">
    <property type="entry name" value="PDDEXK-like_dom_sf"/>
</dbReference>
<evidence type="ECO:0000313" key="15">
    <source>
        <dbReference type="EMBL" id="CAE6493519.1"/>
    </source>
</evidence>
<comment type="function">
    <text evidence="13">CRISPR (clustered regularly interspaced short palindromic repeat) is an adaptive immune system that provides protection against mobile genetic elements (viruses, transposable elements and conjugative plasmids). CRISPR clusters contain sequences complementary to antecedent mobile elements and target invading nucleic acids. CRISPR clusters are transcribed and processed into CRISPR RNA (crRNA).</text>
</comment>
<dbReference type="GO" id="GO:0004527">
    <property type="term" value="F:exonuclease activity"/>
    <property type="evidence" value="ECO:0007669"/>
    <property type="project" value="UniProtKB-KW"/>
</dbReference>
<evidence type="ECO:0000256" key="13">
    <source>
        <dbReference type="RuleBase" id="RU365022"/>
    </source>
</evidence>
<comment type="caution">
    <text evidence="15">The sequence shown here is derived from an EMBL/GenBank/DDBJ whole genome shotgun (WGS) entry which is preliminary data.</text>
</comment>